<sequence length="178" mass="20451">MRPSLGSMFKSALATVQGYEAAAFLTVIPQFPSYEYEVGFLLLLWKMYCTMDNIKSKSQKAVGLTSQNIFSLHLNKYIRRWIKCFRAYFTLILELEHQVVYFSKSCNCFVWRYTPLQNKLAHSGLSFSKKQAFIGPTTPGGLPIWPEVTPLDPYMMATGSNLDFSREYLYYVGKSLLC</sequence>
<comment type="caution">
    <text evidence="1">The sequence shown here is derived from an EMBL/GenBank/DDBJ whole genome shotgun (WGS) entry which is preliminary data.</text>
</comment>
<dbReference type="AlphaFoldDB" id="A0AA38LZS4"/>
<dbReference type="EMBL" id="JALNTZ010001196">
    <property type="protein sequence ID" value="KAJ3626962.1"/>
    <property type="molecule type" value="Genomic_DNA"/>
</dbReference>
<dbReference type="Proteomes" id="UP001168821">
    <property type="component" value="Unassembled WGS sequence"/>
</dbReference>
<accession>A0AA38LZS4</accession>
<gene>
    <name evidence="1" type="ORF">Zmor_004001</name>
</gene>
<evidence type="ECO:0000313" key="1">
    <source>
        <dbReference type="EMBL" id="KAJ3626962.1"/>
    </source>
</evidence>
<reference evidence="1" key="1">
    <citation type="journal article" date="2023" name="G3 (Bethesda)">
        <title>Whole genome assemblies of Zophobas morio and Tenebrio molitor.</title>
        <authorList>
            <person name="Kaur S."/>
            <person name="Stinson S.A."/>
            <person name="diCenzo G.C."/>
        </authorList>
    </citation>
    <scope>NUCLEOTIDE SEQUENCE</scope>
    <source>
        <strain evidence="1">QUZm001</strain>
    </source>
</reference>
<keyword evidence="2" id="KW-1185">Reference proteome</keyword>
<organism evidence="1 2">
    <name type="scientific">Zophobas morio</name>
    <dbReference type="NCBI Taxonomy" id="2755281"/>
    <lineage>
        <taxon>Eukaryota</taxon>
        <taxon>Metazoa</taxon>
        <taxon>Ecdysozoa</taxon>
        <taxon>Arthropoda</taxon>
        <taxon>Hexapoda</taxon>
        <taxon>Insecta</taxon>
        <taxon>Pterygota</taxon>
        <taxon>Neoptera</taxon>
        <taxon>Endopterygota</taxon>
        <taxon>Coleoptera</taxon>
        <taxon>Polyphaga</taxon>
        <taxon>Cucujiformia</taxon>
        <taxon>Tenebrionidae</taxon>
        <taxon>Zophobas</taxon>
    </lineage>
</organism>
<evidence type="ECO:0000313" key="2">
    <source>
        <dbReference type="Proteomes" id="UP001168821"/>
    </source>
</evidence>
<proteinExistence type="predicted"/>
<name>A0AA38LZS4_9CUCU</name>
<protein>
    <submittedName>
        <fullName evidence="1">Uncharacterized protein</fullName>
    </submittedName>
</protein>